<keyword evidence="4 10" id="KW-0745">Spermidine biosynthesis</keyword>
<keyword evidence="2 10" id="KW-0210">Decarboxylase</keyword>
<dbReference type="PANTHER" id="PTHR33866">
    <property type="entry name" value="S-ADENOSYLMETHIONINE DECARBOXYLASE PROENZYME"/>
    <property type="match status" value="1"/>
</dbReference>
<name>A0A073AUI9_9PSEU</name>
<dbReference type="HAMAP" id="MF_00464">
    <property type="entry name" value="AdoMetDC_1"/>
    <property type="match status" value="1"/>
</dbReference>
<keyword evidence="3 10" id="KW-0068">Autocatalytic cleavage</keyword>
<dbReference type="STRING" id="28042.GU90_17105"/>
<dbReference type="Proteomes" id="UP000031419">
    <property type="component" value="Unassembled WGS sequence"/>
</dbReference>
<comment type="catalytic activity">
    <reaction evidence="10">
        <text>S-adenosyl-L-methionine + H(+) = S-adenosyl 3-(methylsulfanyl)propylamine + CO2</text>
        <dbReference type="Rhea" id="RHEA:15981"/>
        <dbReference type="ChEBI" id="CHEBI:15378"/>
        <dbReference type="ChEBI" id="CHEBI:16526"/>
        <dbReference type="ChEBI" id="CHEBI:57443"/>
        <dbReference type="ChEBI" id="CHEBI:59789"/>
        <dbReference type="EC" id="4.1.1.50"/>
    </reaction>
</comment>
<evidence type="ECO:0000256" key="1">
    <source>
        <dbReference type="ARBA" id="ARBA00022691"/>
    </source>
</evidence>
<keyword evidence="12" id="KW-1185">Reference proteome</keyword>
<comment type="subunit">
    <text evidence="10">Heterotetramer of two alpha and two beta chains arranged as a dimer of alpha/beta heterodimers.</text>
</comment>
<feature type="chain" id="PRO_5023266712" description="S-adenosylmethionine decarboxylase beta chain" evidence="10">
    <location>
        <begin position="1"/>
        <end position="72"/>
    </location>
</feature>
<comment type="pathway">
    <text evidence="10">Amine and polyamine biosynthesis; S-adenosylmethioninamine biosynthesis; S-adenosylmethioninamine from S-adenosyl-L-methionine: step 1/1.</text>
</comment>
<feature type="chain" id="PRO_5023266711" description="S-adenosylmethionine decarboxylase alpha chain" evidence="10">
    <location>
        <begin position="73"/>
        <end position="130"/>
    </location>
</feature>
<feature type="active site" description="Proton donor; for catalytic activity" evidence="10">
    <location>
        <position position="93"/>
    </location>
</feature>
<dbReference type="EMBL" id="JNVU01000039">
    <property type="protein sequence ID" value="KEI43458.1"/>
    <property type="molecule type" value="Genomic_DNA"/>
</dbReference>
<dbReference type="RefSeq" id="WP_029722053.1">
    <property type="nucleotide sequence ID" value="NZ_JAJUIW010000024.1"/>
</dbReference>
<evidence type="ECO:0000256" key="8">
    <source>
        <dbReference type="ARBA" id="ARBA00023270"/>
    </source>
</evidence>
<dbReference type="InterPro" id="IPR017716">
    <property type="entry name" value="S-AdoMet_deCOase_pro-enz"/>
</dbReference>
<evidence type="ECO:0000256" key="7">
    <source>
        <dbReference type="ARBA" id="ARBA00023239"/>
    </source>
</evidence>
<feature type="active site" description="Schiff-base intermediate with substrate; via pyruvic acid" evidence="10">
    <location>
        <position position="73"/>
    </location>
</feature>
<dbReference type="GO" id="GO:0004014">
    <property type="term" value="F:adenosylmethionine decarboxylase activity"/>
    <property type="evidence" value="ECO:0007669"/>
    <property type="project" value="UniProtKB-UniRule"/>
</dbReference>
<evidence type="ECO:0000256" key="9">
    <source>
        <dbReference type="ARBA" id="ARBA00023317"/>
    </source>
</evidence>
<evidence type="ECO:0000313" key="11">
    <source>
        <dbReference type="EMBL" id="KEI43458.1"/>
    </source>
</evidence>
<feature type="active site" description="Proton acceptor; for processing activity" evidence="10">
    <location>
        <position position="78"/>
    </location>
</feature>
<comment type="caution">
    <text evidence="11">The sequence shown here is derived from an EMBL/GenBank/DDBJ whole genome shotgun (WGS) entry which is preliminary data.</text>
</comment>
<dbReference type="InterPro" id="IPR016067">
    <property type="entry name" value="S-AdoMet_deCO2ase_core"/>
</dbReference>
<evidence type="ECO:0000313" key="12">
    <source>
        <dbReference type="Proteomes" id="UP000031419"/>
    </source>
</evidence>
<comment type="function">
    <text evidence="10">Catalyzes the decarboxylation of S-adenosylmethionine to S-adenosylmethioninamine (dcAdoMet), the propylamine donor required for the synthesis of the polyamines spermine and spermidine from the diamine putrescine.</text>
</comment>
<dbReference type="AlphaFoldDB" id="A0A073AUI9"/>
<feature type="site" description="Cleavage (non-hydrolytic); by autolysis" evidence="10">
    <location>
        <begin position="72"/>
        <end position="73"/>
    </location>
</feature>
<dbReference type="OrthoDB" id="9793120at2"/>
<dbReference type="PANTHER" id="PTHR33866:SF2">
    <property type="entry name" value="S-ADENOSYLMETHIONINE DECARBOXYLASE PROENZYME"/>
    <property type="match status" value="1"/>
</dbReference>
<gene>
    <name evidence="10" type="primary">speH</name>
    <name evidence="11" type="ORF">GU90_17105</name>
</gene>
<evidence type="ECO:0000256" key="10">
    <source>
        <dbReference type="HAMAP-Rule" id="MF_00464"/>
    </source>
</evidence>
<evidence type="ECO:0000256" key="2">
    <source>
        <dbReference type="ARBA" id="ARBA00022793"/>
    </source>
</evidence>
<keyword evidence="1 10" id="KW-0949">S-adenosyl-L-methionine</keyword>
<comment type="similarity">
    <text evidence="10">Belongs to the prokaryotic AdoMetDC family. Type 1 subfamily.</text>
</comment>
<dbReference type="GO" id="GO:0005829">
    <property type="term" value="C:cytosol"/>
    <property type="evidence" value="ECO:0007669"/>
    <property type="project" value="TreeGrafter"/>
</dbReference>
<evidence type="ECO:0000256" key="3">
    <source>
        <dbReference type="ARBA" id="ARBA00022813"/>
    </source>
</evidence>
<keyword evidence="5 10" id="KW-0620">Polyamine biosynthesis</keyword>
<evidence type="ECO:0000256" key="5">
    <source>
        <dbReference type="ARBA" id="ARBA00023115"/>
    </source>
</evidence>
<dbReference type="GO" id="GO:0008295">
    <property type="term" value="P:spermidine biosynthetic process"/>
    <property type="evidence" value="ECO:0007669"/>
    <property type="project" value="UniProtKB-UniRule"/>
</dbReference>
<reference evidence="11 12" key="1">
    <citation type="submission" date="2014-06" db="EMBL/GenBank/DDBJ databases">
        <title>Saccharopolyspora rectivirgula DSM-43113 Genome sequencing.</title>
        <authorList>
            <person name="Barrera C."/>
            <person name="Millon L."/>
            <person name="Rognon B."/>
            <person name="Zaugg C."/>
            <person name="Monod M."/>
        </authorList>
    </citation>
    <scope>NUCLEOTIDE SEQUENCE [LARGE SCALE GENOMIC DNA]</scope>
    <source>
        <strain evidence="11 12">DSM 43113</strain>
    </source>
</reference>
<proteinExistence type="inferred from homology"/>
<comment type="cofactor">
    <cofactor evidence="10">
        <name>pyruvate</name>
        <dbReference type="ChEBI" id="CHEBI:15361"/>
    </cofactor>
    <text evidence="10">Binds 1 pyruvoyl group covalently per subunit.</text>
</comment>
<protein>
    <recommendedName>
        <fullName evidence="10">S-adenosylmethionine decarboxylase proenzyme</fullName>
        <shortName evidence="10">AdoMetDC</shortName>
        <shortName evidence="10">SAMDC</shortName>
        <ecNumber evidence="10">4.1.1.50</ecNumber>
    </recommendedName>
    <component>
        <recommendedName>
            <fullName evidence="10">S-adenosylmethionine decarboxylase beta chain</fullName>
        </recommendedName>
    </component>
    <component>
        <recommendedName>
            <fullName evidence="10">S-adenosylmethionine decarboxylase alpha chain</fullName>
        </recommendedName>
    </component>
</protein>
<dbReference type="NCBIfam" id="TIGR03330">
    <property type="entry name" value="SAM_DCase_Bsu"/>
    <property type="match status" value="1"/>
</dbReference>
<evidence type="ECO:0000256" key="6">
    <source>
        <dbReference type="ARBA" id="ARBA00023145"/>
    </source>
</evidence>
<dbReference type="Gene3D" id="3.60.90.10">
    <property type="entry name" value="S-adenosylmethionine decarboxylase"/>
    <property type="match status" value="1"/>
</dbReference>
<dbReference type="SUPFAM" id="SSF56276">
    <property type="entry name" value="S-adenosylmethionine decarboxylase"/>
    <property type="match status" value="1"/>
</dbReference>
<keyword evidence="6 10" id="KW-0865">Zymogen</keyword>
<dbReference type="eggNOG" id="COG1586">
    <property type="taxonomic scope" value="Bacteria"/>
</dbReference>
<keyword evidence="7 10" id="KW-0456">Lyase</keyword>
<dbReference type="UniPathway" id="UPA00331">
    <property type="reaction ID" value="UER00451"/>
</dbReference>
<keyword evidence="9 10" id="KW-0670">Pyruvate</keyword>
<evidence type="ECO:0000256" key="4">
    <source>
        <dbReference type="ARBA" id="ARBA00023066"/>
    </source>
</evidence>
<accession>A0A073AUI9</accession>
<comment type="PTM">
    <text evidence="10">Is synthesized initially as an inactive proenzyme. Formation of the active enzyme involves a self-maturation process in which the active site pyruvoyl group is generated from an internal serine residue via an autocatalytic post-translational modification. Two non-identical subunits are generated from the proenzyme in this reaction, and the pyruvate is formed at the N-terminus of the alpha chain, which is derived from the carboxyl end of the proenzyme. The post-translation cleavage follows an unusual pathway, termed non-hydrolytic serinolysis, in which the side chain hydroxyl group of the serine supplies its oxygen atom to form the C-terminus of the beta chain, while the remainder of the serine residue undergoes an oxidative deamination to produce ammonia and the pyruvoyl group blocking the N-terminus of the alpha chain.</text>
</comment>
<dbReference type="Pfam" id="PF02675">
    <property type="entry name" value="AdoMet_dc"/>
    <property type="match status" value="1"/>
</dbReference>
<dbReference type="EC" id="4.1.1.50" evidence="10"/>
<organism evidence="11 12">
    <name type="scientific">Saccharopolyspora rectivirgula</name>
    <dbReference type="NCBI Taxonomy" id="28042"/>
    <lineage>
        <taxon>Bacteria</taxon>
        <taxon>Bacillati</taxon>
        <taxon>Actinomycetota</taxon>
        <taxon>Actinomycetes</taxon>
        <taxon>Pseudonocardiales</taxon>
        <taxon>Pseudonocardiaceae</taxon>
        <taxon>Saccharopolyspora</taxon>
    </lineage>
</organism>
<sequence>MSVDTGTPPVGLFTGQHVLAELEGVSPELLDDEQFLRDTLYKALAESRATVCDMMAKRFEPQGVTVLALLSESHASLHTYPEDGSIFIDVFTCGHTAQPERAVQLLAEALKPTSMNTQTIHRGRDYGLGA</sequence>
<dbReference type="InterPro" id="IPR003826">
    <property type="entry name" value="AdoMetDC_fam_prok"/>
</dbReference>
<feature type="modified residue" description="Pyruvic acid (Ser); by autocatalysis" evidence="10">
    <location>
        <position position="73"/>
    </location>
</feature>
<keyword evidence="8 10" id="KW-0704">Schiff base</keyword>